<dbReference type="Proteomes" id="UP000827721">
    <property type="component" value="Unassembled WGS sequence"/>
</dbReference>
<evidence type="ECO:0000256" key="4">
    <source>
        <dbReference type="ARBA" id="ARBA00015944"/>
    </source>
</evidence>
<keyword evidence="8 10" id="KW-0472">Membrane</keyword>
<feature type="transmembrane region" description="Helical" evidence="10">
    <location>
        <begin position="265"/>
        <end position="288"/>
    </location>
</feature>
<dbReference type="InterPro" id="IPR035973">
    <property type="entry name" value="Cyt_c_oxidase_su3-like_sf"/>
</dbReference>
<dbReference type="InterPro" id="IPR024791">
    <property type="entry name" value="Cyt_c/ubiquinol_Oxase_su3"/>
</dbReference>
<sequence length="307" mass="34046">MRLPQKRISHNPQGDSIVQWEASVEEEYKGSSRARTRTIHIYLTEDAAIKPAMSGSSLSIERKLDPKKPFFTTLGGGDPSPWPISGSLGALATTVGGVMYMHSFQGGATLLSLGLIFILYTMFVWWRDVLRESTLEGHHTKVVQLGLRYGFILFIVSEVMFFFAFFWAFFHSSLAPTVEIGGIWPPKGIWVLDPWEIPFLNTPILLSSGVAVTWAHHAILAGKEKRAVYALVATVLLALVFTGFQGMEYYQAPSTISDSIYGSTFFLATGFHGFHVIIGTLFLIICGIRQYLGHLTKEHHVGFEAAA</sequence>
<dbReference type="Gene3D" id="1.20.120.80">
    <property type="entry name" value="Cytochrome c oxidase, subunit III, four-helix bundle"/>
    <property type="match status" value="1"/>
</dbReference>
<feature type="transmembrane region" description="Helical" evidence="10">
    <location>
        <begin position="107"/>
        <end position="126"/>
    </location>
</feature>
<evidence type="ECO:0000259" key="11">
    <source>
        <dbReference type="PROSITE" id="PS50253"/>
    </source>
</evidence>
<keyword evidence="7 10" id="KW-1133">Transmembrane helix</keyword>
<evidence type="ECO:0000256" key="9">
    <source>
        <dbReference type="RuleBase" id="RU003375"/>
    </source>
</evidence>
<evidence type="ECO:0000256" key="6">
    <source>
        <dbReference type="ARBA" id="ARBA00022967"/>
    </source>
</evidence>
<evidence type="ECO:0000313" key="12">
    <source>
        <dbReference type="EMBL" id="KAH7516880.1"/>
    </source>
</evidence>
<keyword evidence="13" id="KW-1185">Reference proteome</keyword>
<keyword evidence="9" id="KW-0496">Mitochondrion</keyword>
<feature type="transmembrane region" description="Helical" evidence="10">
    <location>
        <begin position="227"/>
        <end position="245"/>
    </location>
</feature>
<dbReference type="CDD" id="cd01665">
    <property type="entry name" value="Cyt_c_Oxidase_III"/>
    <property type="match status" value="1"/>
</dbReference>
<feature type="domain" description="Heme-copper oxidase subunit III family profile" evidence="11">
    <location>
        <begin position="78"/>
        <end position="307"/>
    </location>
</feature>
<protein>
    <recommendedName>
        <fullName evidence="4 9">Cytochrome c oxidase subunit 3</fullName>
    </recommendedName>
</protein>
<comment type="caution">
    <text evidence="12">The sequence shown here is derived from an EMBL/GenBank/DDBJ whole genome shotgun (WGS) entry which is preliminary data.</text>
</comment>
<comment type="subunit">
    <text evidence="3">Component of the cytochrome c oxidase (complex IV, CIV), a multisubunit enzyme composed of a catalytic core of 3 subunits and several supernumerary subunits. The complex exists as a monomer or a dimer and forms supercomplexes (SCs) in the inner mitochondrial membrane with ubiquinol-cytochrome c oxidoreductase (cytochrome b-c1 complex, complex III, CIII).</text>
</comment>
<dbReference type="SUPFAM" id="SSF81452">
    <property type="entry name" value="Cytochrome c oxidase subunit III-like"/>
    <property type="match status" value="1"/>
</dbReference>
<accession>A0ABQ8GXV5</accession>
<gene>
    <name evidence="12" type="ORF">JRO89_XSUnG0156800</name>
</gene>
<comment type="similarity">
    <text evidence="2 9">Belongs to the cytochrome c oxidase subunit 3 family.</text>
</comment>
<dbReference type="Pfam" id="PF00510">
    <property type="entry name" value="COX3"/>
    <property type="match status" value="1"/>
</dbReference>
<evidence type="ECO:0000256" key="8">
    <source>
        <dbReference type="ARBA" id="ARBA00023136"/>
    </source>
</evidence>
<organism evidence="12 13">
    <name type="scientific">Xanthoceras sorbifolium</name>
    <dbReference type="NCBI Taxonomy" id="99658"/>
    <lineage>
        <taxon>Eukaryota</taxon>
        <taxon>Viridiplantae</taxon>
        <taxon>Streptophyta</taxon>
        <taxon>Embryophyta</taxon>
        <taxon>Tracheophyta</taxon>
        <taxon>Spermatophyta</taxon>
        <taxon>Magnoliopsida</taxon>
        <taxon>eudicotyledons</taxon>
        <taxon>Gunneridae</taxon>
        <taxon>Pentapetalae</taxon>
        <taxon>rosids</taxon>
        <taxon>malvids</taxon>
        <taxon>Sapindales</taxon>
        <taxon>Sapindaceae</taxon>
        <taxon>Xanthoceroideae</taxon>
        <taxon>Xanthoceras</taxon>
    </lineage>
</organism>
<feature type="transmembrane region" description="Helical" evidence="10">
    <location>
        <begin position="147"/>
        <end position="170"/>
    </location>
</feature>
<evidence type="ECO:0000256" key="7">
    <source>
        <dbReference type="ARBA" id="ARBA00022989"/>
    </source>
</evidence>
<feature type="transmembrane region" description="Helical" evidence="10">
    <location>
        <begin position="197"/>
        <end position="215"/>
    </location>
</feature>
<evidence type="ECO:0000256" key="1">
    <source>
        <dbReference type="ARBA" id="ARBA00004141"/>
    </source>
</evidence>
<keyword evidence="6" id="KW-1278">Translocase</keyword>
<dbReference type="PANTHER" id="PTHR11403:SF7">
    <property type="entry name" value="CYTOCHROME C OXIDASE SUBUNIT 3"/>
    <property type="match status" value="1"/>
</dbReference>
<proteinExistence type="inferred from homology"/>
<dbReference type="PROSITE" id="PS50253">
    <property type="entry name" value="COX3"/>
    <property type="match status" value="1"/>
</dbReference>
<dbReference type="InterPro" id="IPR013833">
    <property type="entry name" value="Cyt_c_oxidase_su3_a-hlx"/>
</dbReference>
<comment type="subcellular location">
    <subcellularLocation>
        <location evidence="1">Membrane</location>
        <topology evidence="1">Multi-pass membrane protein</topology>
    </subcellularLocation>
</comment>
<keyword evidence="5 9" id="KW-0812">Transmembrane</keyword>
<evidence type="ECO:0000256" key="2">
    <source>
        <dbReference type="ARBA" id="ARBA00010581"/>
    </source>
</evidence>
<dbReference type="EMBL" id="JAFEMO010000417">
    <property type="protein sequence ID" value="KAH7516880.1"/>
    <property type="molecule type" value="Genomic_DNA"/>
</dbReference>
<comment type="function">
    <text evidence="9">Component of the cytochrome c oxidase, the last enzyme in the mitochondrial electron transport chain which drives oxidative phosphorylation. The respiratory chain contains 3 multisubunit complexes succinate dehydrogenase (complex II, CII), ubiquinol-cytochrome c oxidoreductase (cytochrome b-c1 complex, complex III, CIII) and cytochrome c oxidase (complex IV, CIV), that cooperate to transfer electrons derived from NADH and succinate to molecular oxygen, creating an electrochemical gradient over the inner membrane that drives transmembrane transport and the ATP synthase. Cytochrome c oxidase is the component of the respiratory chain that catalyzes the reduction of oxygen to water. Electrons originating from reduced cytochrome c in the intermembrane space (IMS) are transferred via the dinuclear copper A center (CU(A)) of subunit 2 and heme A of subunit 1 to the active site in subunit 1, a binuclear center (BNC) formed by heme A3 and copper B (CU(B)). The BNC reduces molecular oxygen to 2 water molecules using 4 electrons from cytochrome c in the IMS and 4 protons from the mitochondrial matrix.</text>
</comment>
<evidence type="ECO:0000313" key="13">
    <source>
        <dbReference type="Proteomes" id="UP000827721"/>
    </source>
</evidence>
<dbReference type="InterPro" id="IPR000298">
    <property type="entry name" value="Cyt_c_oxidase-like_su3"/>
</dbReference>
<dbReference type="Gene3D" id="1.10.287.70">
    <property type="match status" value="1"/>
</dbReference>
<evidence type="ECO:0000256" key="10">
    <source>
        <dbReference type="SAM" id="Phobius"/>
    </source>
</evidence>
<evidence type="ECO:0000256" key="3">
    <source>
        <dbReference type="ARBA" id="ARBA00011164"/>
    </source>
</evidence>
<dbReference type="InterPro" id="IPR033945">
    <property type="entry name" value="Cyt_c_oxase_su3_dom"/>
</dbReference>
<dbReference type="PANTHER" id="PTHR11403">
    <property type="entry name" value="CYTOCHROME C OXIDASE SUBUNIT III"/>
    <property type="match status" value="1"/>
</dbReference>
<evidence type="ECO:0000256" key="5">
    <source>
        <dbReference type="ARBA" id="ARBA00022692"/>
    </source>
</evidence>
<reference evidence="12 13" key="1">
    <citation type="submission" date="2021-02" db="EMBL/GenBank/DDBJ databases">
        <title>Plant Genome Project.</title>
        <authorList>
            <person name="Zhang R.-G."/>
        </authorList>
    </citation>
    <scope>NUCLEOTIDE SEQUENCE [LARGE SCALE GENOMIC DNA]</scope>
    <source>
        <tissue evidence="12">Leaves</tissue>
    </source>
</reference>
<name>A0ABQ8GXV5_9ROSI</name>